<dbReference type="RefSeq" id="WP_014796808.1">
    <property type="nucleotide sequence ID" value="NC_018018.1"/>
</dbReference>
<evidence type="ECO:0008006" key="3">
    <source>
        <dbReference type="Google" id="ProtNLM"/>
    </source>
</evidence>
<dbReference type="EMBL" id="CP003345">
    <property type="protein sequence ID" value="AFM03350.1"/>
    <property type="molecule type" value="Genomic_DNA"/>
</dbReference>
<evidence type="ECO:0000313" key="1">
    <source>
        <dbReference type="EMBL" id="AFM03350.1"/>
    </source>
</evidence>
<protein>
    <recommendedName>
        <fullName evidence="3">Lipoprotein</fullName>
    </recommendedName>
</protein>
<dbReference type="Proteomes" id="UP000006054">
    <property type="component" value="Chromosome"/>
</dbReference>
<name>I4AHB5_BERLS</name>
<reference evidence="2" key="1">
    <citation type="submission" date="2012-06" db="EMBL/GenBank/DDBJ databases">
        <title>The complete genome of Flexibacter litoralis DSM 6794.</title>
        <authorList>
            <person name="Lucas S."/>
            <person name="Copeland A."/>
            <person name="Lapidus A."/>
            <person name="Glavina del Rio T."/>
            <person name="Dalin E."/>
            <person name="Tice H."/>
            <person name="Bruce D."/>
            <person name="Goodwin L."/>
            <person name="Pitluck S."/>
            <person name="Peters L."/>
            <person name="Ovchinnikova G."/>
            <person name="Lu M."/>
            <person name="Kyrpides N."/>
            <person name="Mavromatis K."/>
            <person name="Ivanova N."/>
            <person name="Brettin T."/>
            <person name="Detter J.C."/>
            <person name="Han C."/>
            <person name="Larimer F."/>
            <person name="Land M."/>
            <person name="Hauser L."/>
            <person name="Markowitz V."/>
            <person name="Cheng J.-F."/>
            <person name="Hugenholtz P."/>
            <person name="Woyke T."/>
            <person name="Wu D."/>
            <person name="Spring S."/>
            <person name="Lang E."/>
            <person name="Kopitz M."/>
            <person name="Brambilla E."/>
            <person name="Klenk H.-P."/>
            <person name="Eisen J.A."/>
        </authorList>
    </citation>
    <scope>NUCLEOTIDE SEQUENCE [LARGE SCALE GENOMIC DNA]</scope>
    <source>
        <strain evidence="2">ATCC 23117 / DSM 6794 / NBRC 15988 / NCIMB 1366 / Sio-4</strain>
    </source>
</reference>
<dbReference type="OrthoDB" id="892328at2"/>
<sequence length="306" mass="35988">MKKYFYLFLFLLVSCVPNKEGKETINEESAFTLLESITKPNYSKRIEAGFKNIDASCGGLEKQHYLVCKEYDSLKNIYQEYGVSEYGQKYRIVDSINNGKIIDSRRFYYGFENVSNALSSFILNQMPISESTLFEKVIYSYDSQNNLKKIDYFTRTDKAKYIFSSDTSWRRCERYSLSSVKTDYLDKYMSDSIYLYQISIFKKDTFLNEERNMKYVFSKDSVEMNKLNLSSIFIYPIINTDKQINLYQDIDFGKDTLKTSSYKFDLEGIALDSLKHQKIVVDSCPLGYNFKTEKIKYGKSVWIIFD</sequence>
<organism evidence="1 2">
    <name type="scientific">Bernardetia litoralis (strain ATCC 23117 / DSM 6794 / NBRC 15988 / NCIMB 1366 / Fx l1 / Sio-4)</name>
    <name type="common">Flexibacter litoralis</name>
    <dbReference type="NCBI Taxonomy" id="880071"/>
    <lineage>
        <taxon>Bacteria</taxon>
        <taxon>Pseudomonadati</taxon>
        <taxon>Bacteroidota</taxon>
        <taxon>Cytophagia</taxon>
        <taxon>Cytophagales</taxon>
        <taxon>Bernardetiaceae</taxon>
        <taxon>Bernardetia</taxon>
    </lineage>
</organism>
<gene>
    <name evidence="1" type="ordered locus">Fleli_0895</name>
</gene>
<dbReference type="HOGENOM" id="CLU_908371_0_0_10"/>
<dbReference type="AlphaFoldDB" id="I4AHB5"/>
<dbReference type="KEGG" id="fli:Fleli_0895"/>
<accession>I4AHB5</accession>
<proteinExistence type="predicted"/>
<dbReference type="PROSITE" id="PS51257">
    <property type="entry name" value="PROKAR_LIPOPROTEIN"/>
    <property type="match status" value="1"/>
</dbReference>
<keyword evidence="2" id="KW-1185">Reference proteome</keyword>
<evidence type="ECO:0000313" key="2">
    <source>
        <dbReference type="Proteomes" id="UP000006054"/>
    </source>
</evidence>